<proteinExistence type="predicted"/>
<feature type="domain" description="HTH marR-type" evidence="1">
    <location>
        <begin position="32"/>
        <end position="165"/>
    </location>
</feature>
<dbReference type="GO" id="GO:0003700">
    <property type="term" value="F:DNA-binding transcription factor activity"/>
    <property type="evidence" value="ECO:0007669"/>
    <property type="project" value="InterPro"/>
</dbReference>
<dbReference type="PANTHER" id="PTHR33164">
    <property type="entry name" value="TRANSCRIPTIONAL REGULATOR, MARR FAMILY"/>
    <property type="match status" value="1"/>
</dbReference>
<dbReference type="Proteomes" id="UP000076929">
    <property type="component" value="Chromosome"/>
</dbReference>
<dbReference type="InterPro" id="IPR000835">
    <property type="entry name" value="HTH_MarR-typ"/>
</dbReference>
<dbReference type="Pfam" id="PF01047">
    <property type="entry name" value="MarR"/>
    <property type="match status" value="1"/>
</dbReference>
<dbReference type="InterPro" id="IPR036388">
    <property type="entry name" value="WH-like_DNA-bd_sf"/>
</dbReference>
<dbReference type="InterPro" id="IPR039422">
    <property type="entry name" value="MarR/SlyA-like"/>
</dbReference>
<dbReference type="EMBL" id="CP015622">
    <property type="protein sequence ID" value="ANE05207.1"/>
    <property type="molecule type" value="Genomic_DNA"/>
</dbReference>
<dbReference type="KEGG" id="ccjz:ccrud_00485"/>
<dbReference type="InterPro" id="IPR036390">
    <property type="entry name" value="WH_DNA-bd_sf"/>
</dbReference>
<dbReference type="PROSITE" id="PS50995">
    <property type="entry name" value="HTH_MARR_2"/>
    <property type="match status" value="1"/>
</dbReference>
<sequence length="168" mass="18632">MTVDAESFEYWNFVSRSRAKLAEELSETDISPNDLAMILNRASGVATGLSEARIHRPKGMGWNAFKVLFILWMEGDLEQHRVAMLAGISRATTSSIVKTLVGAGHVEQTPSTVDKRTHVLFLTDAGKVLIKESYLEQNDLLSGWNNRLTGTEQEILKMLLIKLLSGGE</sequence>
<keyword evidence="3" id="KW-1185">Reference proteome</keyword>
<dbReference type="Gene3D" id="1.10.10.10">
    <property type="entry name" value="Winged helix-like DNA-binding domain superfamily/Winged helix DNA-binding domain"/>
    <property type="match status" value="1"/>
</dbReference>
<accession>A0A172QWX4</accession>
<dbReference type="SUPFAM" id="SSF46785">
    <property type="entry name" value="Winged helix' DNA-binding domain"/>
    <property type="match status" value="1"/>
</dbReference>
<protein>
    <recommendedName>
        <fullName evidence="1">HTH marR-type domain-containing protein</fullName>
    </recommendedName>
</protein>
<organism evidence="2 3">
    <name type="scientific">Corynebacterium crudilactis</name>
    <dbReference type="NCBI Taxonomy" id="1652495"/>
    <lineage>
        <taxon>Bacteria</taxon>
        <taxon>Bacillati</taxon>
        <taxon>Actinomycetota</taxon>
        <taxon>Actinomycetes</taxon>
        <taxon>Mycobacteriales</taxon>
        <taxon>Corynebacteriaceae</taxon>
        <taxon>Corynebacterium</taxon>
    </lineage>
</organism>
<reference evidence="2 3" key="1">
    <citation type="submission" date="2016-05" db="EMBL/GenBank/DDBJ databases">
        <title>Complete genome sequence of Corynebacterium crudilactis, a new Corynebacterium species isolated from raw cow's milk.</title>
        <authorList>
            <person name="Christian R."/>
            <person name="Zimmermann J."/>
            <person name="Lipski A."/>
            <person name="Kalinowski J."/>
        </authorList>
    </citation>
    <scope>NUCLEOTIDE SEQUENCE [LARGE SCALE GENOMIC DNA]</scope>
    <source>
        <strain evidence="2 3">JZ16</strain>
    </source>
</reference>
<dbReference type="OrthoDB" id="4404499at2"/>
<dbReference type="PANTHER" id="PTHR33164:SF89">
    <property type="entry name" value="MARR FAMILY REGULATORY PROTEIN"/>
    <property type="match status" value="1"/>
</dbReference>
<dbReference type="AlphaFoldDB" id="A0A172QWX4"/>
<evidence type="ECO:0000313" key="2">
    <source>
        <dbReference type="EMBL" id="ANE05207.1"/>
    </source>
</evidence>
<evidence type="ECO:0000313" key="3">
    <source>
        <dbReference type="Proteomes" id="UP000076929"/>
    </source>
</evidence>
<dbReference type="GO" id="GO:0006950">
    <property type="term" value="P:response to stress"/>
    <property type="evidence" value="ECO:0007669"/>
    <property type="project" value="TreeGrafter"/>
</dbReference>
<gene>
    <name evidence="2" type="ORF">ccrud_00485</name>
</gene>
<dbReference type="STRING" id="1652495.ccrud_00485"/>
<dbReference type="SMART" id="SM00347">
    <property type="entry name" value="HTH_MARR"/>
    <property type="match status" value="1"/>
</dbReference>
<name>A0A172QWX4_9CORY</name>
<evidence type="ECO:0000259" key="1">
    <source>
        <dbReference type="PROSITE" id="PS50995"/>
    </source>
</evidence>
<dbReference type="RefSeq" id="WP_066569298.1">
    <property type="nucleotide sequence ID" value="NZ_CP015622.1"/>
</dbReference>